<dbReference type="GeneID" id="78478942"/>
<feature type="transmembrane region" description="Helical" evidence="1">
    <location>
        <begin position="97"/>
        <end position="120"/>
    </location>
</feature>
<name>A0A140DY22_9FIRM</name>
<keyword evidence="3" id="KW-1185">Reference proteome</keyword>
<dbReference type="KEGG" id="fro:AALO17_24150"/>
<dbReference type="EMBL" id="CP011391">
    <property type="protein sequence ID" value="AMK55549.1"/>
    <property type="molecule type" value="Genomic_DNA"/>
</dbReference>
<feature type="transmembrane region" description="Helical" evidence="1">
    <location>
        <begin position="64"/>
        <end position="85"/>
    </location>
</feature>
<proteinExistence type="predicted"/>
<dbReference type="RefSeq" id="WP_067559338.1">
    <property type="nucleotide sequence ID" value="NZ_CAMTBT010000059.1"/>
</dbReference>
<feature type="transmembrane region" description="Helical" evidence="1">
    <location>
        <begin position="12"/>
        <end position="32"/>
    </location>
</feature>
<feature type="transmembrane region" description="Helical" evidence="1">
    <location>
        <begin position="38"/>
        <end position="57"/>
    </location>
</feature>
<evidence type="ECO:0000313" key="3">
    <source>
        <dbReference type="Proteomes" id="UP000069771"/>
    </source>
</evidence>
<dbReference type="Proteomes" id="UP000069771">
    <property type="component" value="Chromosome"/>
</dbReference>
<reference evidence="2 3" key="1">
    <citation type="journal article" date="2016" name="Gut Pathog.">
        <title>Whole genome sequencing of "Faecalibaculum rodentium" ALO17, isolated from C57BL/6J laboratory mouse feces.</title>
        <authorList>
            <person name="Lim S."/>
            <person name="Chang D.H."/>
            <person name="Ahn S."/>
            <person name="Kim B.C."/>
        </authorList>
    </citation>
    <scope>NUCLEOTIDE SEQUENCE [LARGE SCALE GENOMIC DNA]</scope>
    <source>
        <strain evidence="2 3">Alo17</strain>
    </source>
</reference>
<feature type="transmembrane region" description="Helical" evidence="1">
    <location>
        <begin position="141"/>
        <end position="162"/>
    </location>
</feature>
<gene>
    <name evidence="2" type="ORF">AALO17_24150</name>
</gene>
<dbReference type="OrthoDB" id="2085510at2"/>
<keyword evidence="1" id="KW-0472">Membrane</keyword>
<keyword evidence="1" id="KW-1133">Transmembrane helix</keyword>
<evidence type="ECO:0000256" key="1">
    <source>
        <dbReference type="SAM" id="Phobius"/>
    </source>
</evidence>
<organism evidence="2 3">
    <name type="scientific">Faecalibaculum rodentium</name>
    <dbReference type="NCBI Taxonomy" id="1702221"/>
    <lineage>
        <taxon>Bacteria</taxon>
        <taxon>Bacillati</taxon>
        <taxon>Bacillota</taxon>
        <taxon>Erysipelotrichia</taxon>
        <taxon>Erysipelotrichales</taxon>
        <taxon>Erysipelotrichaceae</taxon>
        <taxon>Faecalibaculum</taxon>
    </lineage>
</organism>
<sequence>MKAHTVKAYNLIFPVYMIMLLSPVLWVFMIIGNFLVDSLVLLATIAILGSINSLRIWKSSIFRIVCFGFLSDLAGSLLNAILAFTVLSDFYVGMTPYSWPGCALLALPAILTAAILIYILNSRFAFRKIGLSLTIRRKLALSLAVLTAPWVMMIPLDAWNAFFQLFGFR</sequence>
<evidence type="ECO:0000313" key="2">
    <source>
        <dbReference type="EMBL" id="AMK55549.1"/>
    </source>
</evidence>
<protein>
    <submittedName>
        <fullName evidence="2">Uncharacterized protein</fullName>
    </submittedName>
</protein>
<accession>A0A140DY22</accession>
<dbReference type="AlphaFoldDB" id="A0A140DY22"/>
<dbReference type="STRING" id="1702221.AALO17_24150"/>
<keyword evidence="1" id="KW-0812">Transmembrane</keyword>